<accession>A0AAJ7X2W7</accession>
<dbReference type="Proteomes" id="UP001318040">
    <property type="component" value="Chromosome 30"/>
</dbReference>
<organism evidence="3 4">
    <name type="scientific">Petromyzon marinus</name>
    <name type="common">Sea lamprey</name>
    <dbReference type="NCBI Taxonomy" id="7757"/>
    <lineage>
        <taxon>Eukaryota</taxon>
        <taxon>Metazoa</taxon>
        <taxon>Chordata</taxon>
        <taxon>Craniata</taxon>
        <taxon>Vertebrata</taxon>
        <taxon>Cyclostomata</taxon>
        <taxon>Hyperoartia</taxon>
        <taxon>Petromyzontiformes</taxon>
        <taxon>Petromyzontidae</taxon>
        <taxon>Petromyzon</taxon>
    </lineage>
</organism>
<dbReference type="FunFam" id="1.10.10.1210:FF:000001">
    <property type="entry name" value="melanoma-associated antigen D1"/>
    <property type="match status" value="1"/>
</dbReference>
<dbReference type="Gene3D" id="1.10.10.1200">
    <property type="entry name" value="MAGE homology domain, winged helix WH1 motif"/>
    <property type="match status" value="1"/>
</dbReference>
<keyword evidence="3" id="KW-1185">Reference proteome</keyword>
<dbReference type="InterPro" id="IPR041899">
    <property type="entry name" value="MAGE_WH2"/>
</dbReference>
<feature type="compositionally biased region" description="Basic and acidic residues" evidence="1">
    <location>
        <begin position="1"/>
        <end position="10"/>
    </location>
</feature>
<gene>
    <name evidence="4" type="primary">LOC116947554</name>
</gene>
<dbReference type="PANTHER" id="PTHR11736">
    <property type="entry name" value="MELANOMA-ASSOCIATED ANTIGEN MAGE ANTIGEN"/>
    <property type="match status" value="1"/>
</dbReference>
<reference evidence="4" key="1">
    <citation type="submission" date="2025-08" db="UniProtKB">
        <authorList>
            <consortium name="RefSeq"/>
        </authorList>
    </citation>
    <scope>IDENTIFICATION</scope>
    <source>
        <tissue evidence="4">Sperm</tissue>
    </source>
</reference>
<feature type="region of interest" description="Disordered" evidence="1">
    <location>
        <begin position="1"/>
        <end position="39"/>
    </location>
</feature>
<evidence type="ECO:0000256" key="1">
    <source>
        <dbReference type="SAM" id="MobiDB-lite"/>
    </source>
</evidence>
<dbReference type="KEGG" id="pmrn:116947554"/>
<dbReference type="RefSeq" id="XP_032819321.1">
    <property type="nucleotide sequence ID" value="XM_032963430.1"/>
</dbReference>
<dbReference type="InterPro" id="IPR037445">
    <property type="entry name" value="MAGE"/>
</dbReference>
<dbReference type="Pfam" id="PF01454">
    <property type="entry name" value="MAGE"/>
    <property type="match status" value="1"/>
</dbReference>
<dbReference type="AlphaFoldDB" id="A0AAJ7X2W7"/>
<proteinExistence type="predicted"/>
<dbReference type="SMART" id="SM01373">
    <property type="entry name" value="MAGE"/>
    <property type="match status" value="1"/>
</dbReference>
<evidence type="ECO:0000313" key="3">
    <source>
        <dbReference type="Proteomes" id="UP001318040"/>
    </source>
</evidence>
<protein>
    <submittedName>
        <fullName evidence="4">Non-structural maintenance of chromosomes element 3 homolog</fullName>
    </submittedName>
</protein>
<evidence type="ECO:0000259" key="2">
    <source>
        <dbReference type="PROSITE" id="PS50838"/>
    </source>
</evidence>
<dbReference type="PROSITE" id="PS50838">
    <property type="entry name" value="MAGE"/>
    <property type="match status" value="1"/>
</dbReference>
<dbReference type="InterPro" id="IPR002190">
    <property type="entry name" value="MHD_dom"/>
</dbReference>
<name>A0AAJ7X2W7_PETMA</name>
<dbReference type="InterPro" id="IPR041898">
    <property type="entry name" value="MAGE_WH1"/>
</dbReference>
<evidence type="ECO:0000313" key="4">
    <source>
        <dbReference type="RefSeq" id="XP_032819321.1"/>
    </source>
</evidence>
<dbReference type="GO" id="GO:0005634">
    <property type="term" value="C:nucleus"/>
    <property type="evidence" value="ECO:0007669"/>
    <property type="project" value="TreeGrafter"/>
</dbReference>
<feature type="domain" description="MAGE" evidence="2">
    <location>
        <begin position="49"/>
        <end position="246"/>
    </location>
</feature>
<dbReference type="Gene3D" id="1.10.10.1210">
    <property type="entry name" value="MAGE homology domain, winged helix WH2 motif"/>
    <property type="match status" value="1"/>
</dbReference>
<dbReference type="PANTHER" id="PTHR11736:SF14">
    <property type="entry name" value="NSE3 HOMOLOG, SMC5-SMC6 COMPLEX COMPONENT"/>
    <property type="match status" value="1"/>
</dbReference>
<sequence>MAHSRTEKSKVPASQKKRNRTNEDDDEPDSSKLSSRVQCAEQKISPKQLEQKVSEVIQYILTVDQKKIPIKKSDISKNVLKDHRYLINTVMKMVTKKMNEVFGMDLVEIDSKLHSFILVNKIPNAGEALADSANKKLGLLMILLSIIFMKGGVLKCAKLWYVLKKFGIDQSTHHIVFGDVKKLIMEEFVRQKYLQCSRVPHTDVPEFEFRWGARAECEVPKMKVLEFTAKMYRNAPTDWSSQYKEAVEAQS</sequence>